<dbReference type="InterPro" id="IPR014756">
    <property type="entry name" value="Ig_E-set"/>
</dbReference>
<dbReference type="InterPro" id="IPR011043">
    <property type="entry name" value="Gal_Oxase/kelch_b-propeller"/>
</dbReference>
<dbReference type="SUPFAM" id="SSF50965">
    <property type="entry name" value="Galactose oxidase, central domain"/>
    <property type="match status" value="1"/>
</dbReference>
<keyword evidence="1 2" id="KW-0732">Signal</keyword>
<reference evidence="5 6" key="1">
    <citation type="submission" date="2018-10" db="EMBL/GenBank/DDBJ databases">
        <title>Genome-guide identification and characterization of bacteria that degrade polycyclic aromatic hydrocarbons and resist hexavalent chromium simultaneously.</title>
        <authorList>
            <person name="Feng H."/>
        </authorList>
    </citation>
    <scope>NUCLEOTIDE SEQUENCE [LARGE SCALE GENOMIC DNA]</scope>
    <source>
        <strain evidence="5 6">J015</strain>
    </source>
</reference>
<dbReference type="SUPFAM" id="SSF81296">
    <property type="entry name" value="E set domains"/>
    <property type="match status" value="1"/>
</dbReference>
<evidence type="ECO:0000313" key="5">
    <source>
        <dbReference type="EMBL" id="RKO25392.1"/>
    </source>
</evidence>
<dbReference type="GO" id="GO:0005975">
    <property type="term" value="P:carbohydrate metabolic process"/>
    <property type="evidence" value="ECO:0007669"/>
    <property type="project" value="UniProtKB-ARBA"/>
</dbReference>
<dbReference type="Pfam" id="PF09118">
    <property type="entry name" value="GO-like_E_set"/>
    <property type="match status" value="1"/>
</dbReference>
<evidence type="ECO:0000256" key="1">
    <source>
        <dbReference type="ARBA" id="ARBA00022729"/>
    </source>
</evidence>
<dbReference type="Proteomes" id="UP000273159">
    <property type="component" value="Unassembled WGS sequence"/>
</dbReference>
<feature type="domain" description="Galactose oxidase-like Early set" evidence="4">
    <location>
        <begin position="739"/>
        <end position="830"/>
    </location>
</feature>
<sequence>MAVACLVAGSLASAAGPSSAAESTGPNLVNNPSLEAGATFPDCFQASGWGTAGTWSFSPGRTGGRALSLTVSGYTSGDRKLLQAETAACAPKVTAGQVYNLGVWYQSTVPVSITTFRHTASGWTYWGDLGRVAASAGWTEAKVATPAVPAGTDQIAFGLSIAANGKLTTDDYSLFATSTGTTTPPPAPAGGELVVNGTLATGSPVPTCFTTTGWGNRTVSQALSTDIPATAPAGSRSWSITVSNYVSGDAKLLPSETAACAPAVKAGSKYNLSIDYKSTSPRNSITVFTHTAAGWGYWTDLAQPAASSTWAQSAVTTPAIPAGVDAVSFGMSVSANGTLKTTNYSLKEVAAPPPPSGTPAQLGSWEVFNAPMPLRSIHSTLLSDGRLLLIAGSGNDGAAFNAGTFKASVWNPATNTFTSIPVPYDMFCAGHVTLPDGKVLLGGGTLAFPAEGAGPTTFKGSKKSYYFDPKDNTFHPVNDMAGGHWYPTLTKLGNGDIWAAGGLDEKAEGTVLTEMFQTSTMKWLPSGNVPQTWSFWGTYPHMYLLNDGRMFYSGGHTFGNGLPGTGASLYNWQTAQIWDVPGLRQKDMRDQAGSVLLGPAQDQKVMIVGGGNTETNLPAINLVDIIDLKQPNPAYVPGPDLPGPGKAYVNVLNLPDRTVLAANGAQHNRAGDVLTAAVYQPATNSWLSIGADPVGRNYHSSSILLPDGRVAVLGSNPLDNSFELRISVYSPKYMFNGTRPTITAAPAAATRGQQISLKTTGTIKAAQLMSPMSATHQTDTNARLVDLPMTTSGGNVNATIPSNPNLLPPGPYMLTVLDTDNRPSIAKWVWIS</sequence>
<dbReference type="InterPro" id="IPR009880">
    <property type="entry name" value="Glyoxal_oxidase_N"/>
</dbReference>
<dbReference type="EMBL" id="RBNH01000004">
    <property type="protein sequence ID" value="RKO25392.1"/>
    <property type="molecule type" value="Genomic_DNA"/>
</dbReference>
<feature type="domain" description="Glyoxal oxidase N-terminal" evidence="3">
    <location>
        <begin position="409"/>
        <end position="733"/>
    </location>
</feature>
<evidence type="ECO:0000259" key="4">
    <source>
        <dbReference type="Pfam" id="PF09118"/>
    </source>
</evidence>
<organism evidence="5 6">
    <name type="scientific">Pseudarthrobacter phenanthrenivorans</name>
    <name type="common">Arthrobacter phenanthrenivorans</name>
    <dbReference type="NCBI Taxonomy" id="361575"/>
    <lineage>
        <taxon>Bacteria</taxon>
        <taxon>Bacillati</taxon>
        <taxon>Actinomycetota</taxon>
        <taxon>Actinomycetes</taxon>
        <taxon>Micrococcales</taxon>
        <taxon>Micrococcaceae</taxon>
        <taxon>Pseudarthrobacter</taxon>
    </lineage>
</organism>
<gene>
    <name evidence="5" type="ORF">D7Z96_06180</name>
</gene>
<dbReference type="InterPro" id="IPR037293">
    <property type="entry name" value="Gal_Oxidase_central_sf"/>
</dbReference>
<dbReference type="PANTHER" id="PTHR32208">
    <property type="entry name" value="SECRETED PROTEIN-RELATED"/>
    <property type="match status" value="1"/>
</dbReference>
<comment type="caution">
    <text evidence="5">The sequence shown here is derived from an EMBL/GenBank/DDBJ whole genome shotgun (WGS) entry which is preliminary data.</text>
</comment>
<dbReference type="Pfam" id="PF07250">
    <property type="entry name" value="Glyoxal_oxid_N"/>
    <property type="match status" value="1"/>
</dbReference>
<dbReference type="Gene3D" id="2.60.40.10">
    <property type="entry name" value="Immunoglobulins"/>
    <property type="match status" value="1"/>
</dbReference>
<name>A0A3B0FUP2_PSEPS</name>
<reference evidence="6" key="2">
    <citation type="submission" date="2018-10" db="EMBL/GenBank/DDBJ databases">
        <authorList>
            <person name="Wang Y."/>
            <person name="Wang J."/>
            <person name="Yang X."/>
            <person name="Wang Z."/>
            <person name="Huang Y."/>
        </authorList>
    </citation>
    <scope>NUCLEOTIDE SEQUENCE [LARGE SCALE GENOMIC DNA]</scope>
    <source>
        <strain evidence="6">J015</strain>
    </source>
</reference>
<evidence type="ECO:0000259" key="3">
    <source>
        <dbReference type="Pfam" id="PF07250"/>
    </source>
</evidence>
<dbReference type="CDD" id="cd02851">
    <property type="entry name" value="E_set_GO_C"/>
    <property type="match status" value="1"/>
</dbReference>
<evidence type="ECO:0000256" key="2">
    <source>
        <dbReference type="SAM" id="SignalP"/>
    </source>
</evidence>
<feature type="chain" id="PRO_5017240052" evidence="2">
    <location>
        <begin position="21"/>
        <end position="832"/>
    </location>
</feature>
<accession>A0A3B0FUP2</accession>
<dbReference type="AlphaFoldDB" id="A0A3B0FUP2"/>
<dbReference type="Gene3D" id="2.60.120.260">
    <property type="entry name" value="Galactose-binding domain-like"/>
    <property type="match status" value="2"/>
</dbReference>
<proteinExistence type="predicted"/>
<dbReference type="InterPro" id="IPR013783">
    <property type="entry name" value="Ig-like_fold"/>
</dbReference>
<dbReference type="Gene3D" id="2.130.10.80">
    <property type="entry name" value="Galactose oxidase/kelch, beta-propeller"/>
    <property type="match status" value="1"/>
</dbReference>
<dbReference type="InterPro" id="IPR015202">
    <property type="entry name" value="GO-like_E_set"/>
</dbReference>
<evidence type="ECO:0000313" key="6">
    <source>
        <dbReference type="Proteomes" id="UP000273159"/>
    </source>
</evidence>
<feature type="signal peptide" evidence="2">
    <location>
        <begin position="1"/>
        <end position="20"/>
    </location>
</feature>
<dbReference type="PANTHER" id="PTHR32208:SF21">
    <property type="entry name" value="LOW QUALITY PROTEIN: ALDEHYDE OXIDASE GLOX-LIKE"/>
    <property type="match status" value="1"/>
</dbReference>
<protein>
    <submittedName>
        <fullName evidence="5">DUF1929 domain-containing protein</fullName>
    </submittedName>
</protein>